<name>A0A9P6XTV1_9FUNG</name>
<protein>
    <submittedName>
        <fullName evidence="2">Uncharacterized protein</fullName>
    </submittedName>
</protein>
<feature type="region of interest" description="Disordered" evidence="1">
    <location>
        <begin position="107"/>
        <end position="135"/>
    </location>
</feature>
<proteinExistence type="predicted"/>
<dbReference type="Proteomes" id="UP000740926">
    <property type="component" value="Unassembled WGS sequence"/>
</dbReference>
<keyword evidence="3" id="KW-1185">Reference proteome</keyword>
<organism evidence="2 3">
    <name type="scientific">Rhizopus delemar</name>
    <dbReference type="NCBI Taxonomy" id="936053"/>
    <lineage>
        <taxon>Eukaryota</taxon>
        <taxon>Fungi</taxon>
        <taxon>Fungi incertae sedis</taxon>
        <taxon>Mucoromycota</taxon>
        <taxon>Mucoromycotina</taxon>
        <taxon>Mucoromycetes</taxon>
        <taxon>Mucorales</taxon>
        <taxon>Mucorineae</taxon>
        <taxon>Rhizopodaceae</taxon>
        <taxon>Rhizopus</taxon>
    </lineage>
</organism>
<evidence type="ECO:0000313" key="2">
    <source>
        <dbReference type="EMBL" id="KAG1532045.1"/>
    </source>
</evidence>
<evidence type="ECO:0000313" key="3">
    <source>
        <dbReference type="Proteomes" id="UP000740926"/>
    </source>
</evidence>
<dbReference type="EMBL" id="JAANIU010010230">
    <property type="protein sequence ID" value="KAG1532045.1"/>
    <property type="molecule type" value="Genomic_DNA"/>
</dbReference>
<accession>A0A9P6XTV1</accession>
<dbReference type="AlphaFoldDB" id="A0A9P6XTV1"/>
<reference evidence="2 3" key="1">
    <citation type="journal article" date="2020" name="Microb. Genom.">
        <title>Genetic diversity of clinical and environmental Mucorales isolates obtained from an investigation of mucormycosis cases among solid organ transplant recipients.</title>
        <authorList>
            <person name="Nguyen M.H."/>
            <person name="Kaul D."/>
            <person name="Muto C."/>
            <person name="Cheng S.J."/>
            <person name="Richter R.A."/>
            <person name="Bruno V.M."/>
            <person name="Liu G."/>
            <person name="Beyhan S."/>
            <person name="Sundermann A.J."/>
            <person name="Mounaud S."/>
            <person name="Pasculle A.W."/>
            <person name="Nierman W.C."/>
            <person name="Driscoll E."/>
            <person name="Cumbie R."/>
            <person name="Clancy C.J."/>
            <person name="Dupont C.L."/>
        </authorList>
    </citation>
    <scope>NUCLEOTIDE SEQUENCE [LARGE SCALE GENOMIC DNA]</scope>
    <source>
        <strain evidence="2 3">GL24</strain>
    </source>
</reference>
<evidence type="ECO:0000256" key="1">
    <source>
        <dbReference type="SAM" id="MobiDB-lite"/>
    </source>
</evidence>
<gene>
    <name evidence="2" type="ORF">G6F50_016376</name>
</gene>
<sequence>MRLSRTPGANIKTPSALHIARTRQTPRIGPHQQPGEYGRQLVVELKRGMHRGGNRRDAAGVANPIGMITACRMGQHAANASAALELPESPRGPADLTTMLESAFLQANRQQQDARGGRIHLGRQQVQRRNDRSLK</sequence>
<comment type="caution">
    <text evidence="2">The sequence shown here is derived from an EMBL/GenBank/DDBJ whole genome shotgun (WGS) entry which is preliminary data.</text>
</comment>